<dbReference type="InterPro" id="IPR018982">
    <property type="entry name" value="RQC_domain"/>
</dbReference>
<organism evidence="3 6">
    <name type="scientific">Rotaria magnacalcarata</name>
    <dbReference type="NCBI Taxonomy" id="392030"/>
    <lineage>
        <taxon>Eukaryota</taxon>
        <taxon>Metazoa</taxon>
        <taxon>Spiralia</taxon>
        <taxon>Gnathifera</taxon>
        <taxon>Rotifera</taxon>
        <taxon>Eurotatoria</taxon>
        <taxon>Bdelloidea</taxon>
        <taxon>Philodinida</taxon>
        <taxon>Philodinidae</taxon>
        <taxon>Rotaria</taxon>
    </lineage>
</organism>
<evidence type="ECO:0000313" key="2">
    <source>
        <dbReference type="EMBL" id="CAF4497895.1"/>
    </source>
</evidence>
<reference evidence="3" key="1">
    <citation type="submission" date="2021-02" db="EMBL/GenBank/DDBJ databases">
        <authorList>
            <person name="Nowell W R."/>
        </authorList>
    </citation>
    <scope>NUCLEOTIDE SEQUENCE</scope>
</reference>
<dbReference type="AlphaFoldDB" id="A0A8S2ZMG6"/>
<protein>
    <recommendedName>
        <fullName evidence="1">RQC domain-containing protein</fullName>
    </recommendedName>
</protein>
<evidence type="ECO:0000313" key="3">
    <source>
        <dbReference type="EMBL" id="CAF4645662.1"/>
    </source>
</evidence>
<dbReference type="Gene3D" id="1.10.10.10">
    <property type="entry name" value="Winged helix-like DNA-binding domain superfamily/Winged helix DNA-binding domain"/>
    <property type="match status" value="1"/>
</dbReference>
<dbReference type="GO" id="GO:0043138">
    <property type="term" value="F:3'-5' DNA helicase activity"/>
    <property type="evidence" value="ECO:0007669"/>
    <property type="project" value="InterPro"/>
</dbReference>
<comment type="caution">
    <text evidence="3">The sequence shown here is derived from an EMBL/GenBank/DDBJ whole genome shotgun (WGS) entry which is preliminary data.</text>
</comment>
<accession>A0A8S2ZMG6</accession>
<feature type="domain" description="RQC" evidence="1">
    <location>
        <begin position="35"/>
        <end position="79"/>
    </location>
</feature>
<dbReference type="GO" id="GO:0006281">
    <property type="term" value="P:DNA repair"/>
    <property type="evidence" value="ECO:0007669"/>
    <property type="project" value="InterPro"/>
</dbReference>
<dbReference type="Pfam" id="PF09382">
    <property type="entry name" value="RQC"/>
    <property type="match status" value="1"/>
</dbReference>
<dbReference type="EMBL" id="CAJOBH010076751">
    <property type="protein sequence ID" value="CAF4497895.1"/>
    <property type="molecule type" value="Genomic_DNA"/>
</dbReference>
<evidence type="ECO:0000313" key="4">
    <source>
        <dbReference type="EMBL" id="CAF4836226.1"/>
    </source>
</evidence>
<evidence type="ECO:0000259" key="1">
    <source>
        <dbReference type="Pfam" id="PF09382"/>
    </source>
</evidence>
<name>A0A8S2ZMG6_9BILA</name>
<dbReference type="EMBL" id="CAJOBJ010158464">
    <property type="protein sequence ID" value="CAF4836226.1"/>
    <property type="molecule type" value="Genomic_DNA"/>
</dbReference>
<sequence>RTLLLEYFGEQYLSSQCKKYIETRCDNCCSVAQTKLVDFTALVKHVISLVDQLTKQFKSATINQVIDILKGSKQRAIKDA</sequence>
<dbReference type="GO" id="GO:0006260">
    <property type="term" value="P:DNA replication"/>
    <property type="evidence" value="ECO:0007669"/>
    <property type="project" value="InterPro"/>
</dbReference>
<gene>
    <name evidence="2" type="ORF">BYL167_LOCUS35872</name>
    <name evidence="3" type="ORF">BYL167_LOCUS41952</name>
    <name evidence="4" type="ORF">GIL414_LOCUS48698</name>
    <name evidence="5" type="ORF">GIL414_LOCUS50123</name>
</gene>
<dbReference type="Proteomes" id="UP000681967">
    <property type="component" value="Unassembled WGS sequence"/>
</dbReference>
<dbReference type="EMBL" id="CAJOBJ010166302">
    <property type="protein sequence ID" value="CAF4865870.1"/>
    <property type="molecule type" value="Genomic_DNA"/>
</dbReference>
<proteinExistence type="predicted"/>
<dbReference type="InterPro" id="IPR036388">
    <property type="entry name" value="WH-like_DNA-bd_sf"/>
</dbReference>
<dbReference type="Proteomes" id="UP000681720">
    <property type="component" value="Unassembled WGS sequence"/>
</dbReference>
<feature type="non-terminal residue" evidence="3">
    <location>
        <position position="1"/>
    </location>
</feature>
<evidence type="ECO:0000313" key="6">
    <source>
        <dbReference type="Proteomes" id="UP000681967"/>
    </source>
</evidence>
<dbReference type="EMBL" id="CAJOBH010107703">
    <property type="protein sequence ID" value="CAF4645662.1"/>
    <property type="molecule type" value="Genomic_DNA"/>
</dbReference>
<evidence type="ECO:0000313" key="5">
    <source>
        <dbReference type="EMBL" id="CAF4865870.1"/>
    </source>
</evidence>
<feature type="non-terminal residue" evidence="3">
    <location>
        <position position="80"/>
    </location>
</feature>